<dbReference type="PANTHER" id="PTHR40661:SF3">
    <property type="entry name" value="FELS-1 PROPHAGE TRANSCRIPTIONAL REGULATOR"/>
    <property type="match status" value="1"/>
</dbReference>
<evidence type="ECO:0000259" key="6">
    <source>
        <dbReference type="Pfam" id="PF00717"/>
    </source>
</evidence>
<keyword evidence="8" id="KW-1185">Reference proteome</keyword>
<dbReference type="RefSeq" id="WP_189619880.1">
    <property type="nucleotide sequence ID" value="NZ_BMZA01000002.1"/>
</dbReference>
<dbReference type="CDD" id="cd06529">
    <property type="entry name" value="S24_LexA-like"/>
    <property type="match status" value="1"/>
</dbReference>
<reference evidence="7" key="1">
    <citation type="journal article" date="2014" name="Int. J. Syst. Evol. Microbiol.">
        <title>Complete genome sequence of Corynebacterium casei LMG S-19264T (=DSM 44701T), isolated from a smear-ripened cheese.</title>
        <authorList>
            <consortium name="US DOE Joint Genome Institute (JGI-PGF)"/>
            <person name="Walter F."/>
            <person name="Albersmeier A."/>
            <person name="Kalinowski J."/>
            <person name="Ruckert C."/>
        </authorList>
    </citation>
    <scope>NUCLEOTIDE SEQUENCE</scope>
    <source>
        <strain evidence="7">KCTC 32255</strain>
    </source>
</reference>
<dbReference type="PANTHER" id="PTHR40661">
    <property type="match status" value="1"/>
</dbReference>
<comment type="caution">
    <text evidence="7">The sequence shown here is derived from an EMBL/GenBank/DDBJ whole genome shotgun (WGS) entry which is preliminary data.</text>
</comment>
<protein>
    <recommendedName>
        <fullName evidence="6">Peptidase S24/S26A/S26B/S26C domain-containing protein</fullName>
    </recommendedName>
</protein>
<evidence type="ECO:0000256" key="2">
    <source>
        <dbReference type="ARBA" id="ARBA00022801"/>
    </source>
</evidence>
<keyword evidence="5" id="KW-0804">Transcription</keyword>
<evidence type="ECO:0000313" key="8">
    <source>
        <dbReference type="Proteomes" id="UP000648075"/>
    </source>
</evidence>
<reference evidence="7" key="2">
    <citation type="submission" date="2020-09" db="EMBL/GenBank/DDBJ databases">
        <authorList>
            <person name="Sun Q."/>
            <person name="Kim S."/>
        </authorList>
    </citation>
    <scope>NUCLEOTIDE SEQUENCE</scope>
    <source>
        <strain evidence="7">KCTC 32255</strain>
    </source>
</reference>
<dbReference type="GO" id="GO:0006508">
    <property type="term" value="P:proteolysis"/>
    <property type="evidence" value="ECO:0007669"/>
    <property type="project" value="UniProtKB-KW"/>
</dbReference>
<dbReference type="GO" id="GO:0003677">
    <property type="term" value="F:DNA binding"/>
    <property type="evidence" value="ECO:0007669"/>
    <property type="project" value="UniProtKB-KW"/>
</dbReference>
<dbReference type="AlphaFoldDB" id="A0A918PBB0"/>
<dbReference type="InterPro" id="IPR036286">
    <property type="entry name" value="LexA/Signal_pep-like_sf"/>
</dbReference>
<dbReference type="GO" id="GO:0004252">
    <property type="term" value="F:serine-type endopeptidase activity"/>
    <property type="evidence" value="ECO:0007669"/>
    <property type="project" value="InterPro"/>
</dbReference>
<dbReference type="EMBL" id="BMZA01000002">
    <property type="protein sequence ID" value="GGY95963.1"/>
    <property type="molecule type" value="Genomic_DNA"/>
</dbReference>
<dbReference type="InterPro" id="IPR019756">
    <property type="entry name" value="Pept_S26A_signal_pept_1_Ser-AS"/>
</dbReference>
<dbReference type="InterPro" id="IPR015927">
    <property type="entry name" value="Peptidase_S24_S26A/B/C"/>
</dbReference>
<dbReference type="Gene3D" id="2.10.109.10">
    <property type="entry name" value="Umud Fragment, subunit A"/>
    <property type="match status" value="1"/>
</dbReference>
<dbReference type="SUPFAM" id="SSF51306">
    <property type="entry name" value="LexA/Signal peptidase"/>
    <property type="match status" value="1"/>
</dbReference>
<keyword evidence="3" id="KW-0805">Transcription regulation</keyword>
<gene>
    <name evidence="7" type="ORF">GCM10011614_08390</name>
</gene>
<keyword evidence="2" id="KW-0378">Hydrolase</keyword>
<evidence type="ECO:0000256" key="4">
    <source>
        <dbReference type="ARBA" id="ARBA00023125"/>
    </source>
</evidence>
<evidence type="ECO:0000256" key="3">
    <source>
        <dbReference type="ARBA" id="ARBA00023015"/>
    </source>
</evidence>
<dbReference type="PROSITE" id="PS00501">
    <property type="entry name" value="SPASE_I_1"/>
    <property type="match status" value="1"/>
</dbReference>
<feature type="domain" description="Peptidase S24/S26A/S26B/S26C" evidence="6">
    <location>
        <begin position="91"/>
        <end position="207"/>
    </location>
</feature>
<keyword evidence="4" id="KW-0238">DNA-binding</keyword>
<dbReference type="Proteomes" id="UP000648075">
    <property type="component" value="Unassembled WGS sequence"/>
</dbReference>
<name>A0A918PBB0_9SPHN</name>
<organism evidence="7 8">
    <name type="scientific">Novosphingobium colocasiae</name>
    <dbReference type="NCBI Taxonomy" id="1256513"/>
    <lineage>
        <taxon>Bacteria</taxon>
        <taxon>Pseudomonadati</taxon>
        <taxon>Pseudomonadota</taxon>
        <taxon>Alphaproteobacteria</taxon>
        <taxon>Sphingomonadales</taxon>
        <taxon>Sphingomonadaceae</taxon>
        <taxon>Novosphingobium</taxon>
    </lineage>
</organism>
<keyword evidence="1" id="KW-0645">Protease</keyword>
<evidence type="ECO:0000256" key="5">
    <source>
        <dbReference type="ARBA" id="ARBA00023163"/>
    </source>
</evidence>
<evidence type="ECO:0000256" key="1">
    <source>
        <dbReference type="ARBA" id="ARBA00022670"/>
    </source>
</evidence>
<proteinExistence type="predicted"/>
<dbReference type="GO" id="GO:0016020">
    <property type="term" value="C:membrane"/>
    <property type="evidence" value="ECO:0007669"/>
    <property type="project" value="InterPro"/>
</dbReference>
<evidence type="ECO:0000313" key="7">
    <source>
        <dbReference type="EMBL" id="GGY95963.1"/>
    </source>
</evidence>
<accession>A0A918PBB0</accession>
<sequence length="213" mass="22608">MDTSDPRQRLLDLARASGVSLSALSRMIGKNAAYLQQFVKRGTPRKLEEDDRARLARFFGVAQSELGGSQDFSSSSGLRGEWLDVPRLDASASAGPGAVAADGRITGALRFSASWLRTQGLHADRLSAISVTGDSMEPTLRDGDEILVDCTPAPLRDGVHVVRLGDTLLVKRVAAGGGGRIALLSDNPAYRPIECAPGEAEIVGRVVWKGGRL</sequence>
<dbReference type="Pfam" id="PF00717">
    <property type="entry name" value="Peptidase_S24"/>
    <property type="match status" value="1"/>
</dbReference>
<dbReference type="InterPro" id="IPR039418">
    <property type="entry name" value="LexA-like"/>
</dbReference>